<evidence type="ECO:0000313" key="1">
    <source>
        <dbReference type="EMBL" id="KAF9329712.1"/>
    </source>
</evidence>
<gene>
    <name evidence="1" type="ORF">BG006_007251</name>
</gene>
<name>A0A9P5SLU3_9FUNG</name>
<dbReference type="EMBL" id="JAAAUY010000452">
    <property type="protein sequence ID" value="KAF9329712.1"/>
    <property type="molecule type" value="Genomic_DNA"/>
</dbReference>
<accession>A0A9P5SLU3</accession>
<protein>
    <submittedName>
        <fullName evidence="1">Uncharacterized protein</fullName>
    </submittedName>
</protein>
<organism evidence="1 2">
    <name type="scientific">Podila minutissima</name>
    <dbReference type="NCBI Taxonomy" id="64525"/>
    <lineage>
        <taxon>Eukaryota</taxon>
        <taxon>Fungi</taxon>
        <taxon>Fungi incertae sedis</taxon>
        <taxon>Mucoromycota</taxon>
        <taxon>Mortierellomycotina</taxon>
        <taxon>Mortierellomycetes</taxon>
        <taxon>Mortierellales</taxon>
        <taxon>Mortierellaceae</taxon>
        <taxon>Podila</taxon>
    </lineage>
</organism>
<evidence type="ECO:0000313" key="2">
    <source>
        <dbReference type="Proteomes" id="UP000696485"/>
    </source>
</evidence>
<dbReference type="AlphaFoldDB" id="A0A9P5SLU3"/>
<reference evidence="1" key="1">
    <citation type="journal article" date="2020" name="Fungal Divers.">
        <title>Resolving the Mortierellaceae phylogeny through synthesis of multi-gene phylogenetics and phylogenomics.</title>
        <authorList>
            <person name="Vandepol N."/>
            <person name="Liber J."/>
            <person name="Desiro A."/>
            <person name="Na H."/>
            <person name="Kennedy M."/>
            <person name="Barry K."/>
            <person name="Grigoriev I.V."/>
            <person name="Miller A.N."/>
            <person name="O'Donnell K."/>
            <person name="Stajich J.E."/>
            <person name="Bonito G."/>
        </authorList>
    </citation>
    <scope>NUCLEOTIDE SEQUENCE</scope>
    <source>
        <strain evidence="1">NVP1</strain>
    </source>
</reference>
<proteinExistence type="predicted"/>
<sequence length="795" mass="90307">MGHPSSSSPLPLECLRIIFQALAKDDDVATLSNLLQVNTHFCQAALPYLYTNPFHRWFHPQALLDMLLERVDPDDVIQLTIQDPPSPKHDASFTPSQAGRSSIDYLSYLQEFGVHQNVIIQYATDAVTLPKTIEYLKKSGFLEQYREYGLSMESYNNLTDNALHLGILCILFRRALTWALCSPSLENLRKLDIPLSDIERYLGVIHRFESLSDVTFIMDEQYIFNSTHLSRLSSNDPTKEAQILQRATTAFDNMILFVKRHTLMFKNVLKSVHQVETNGWESSAAPDRFHFQIQQLLPVLSYPRALDSGNWMQFVARADEVNLEQVQSIRINTSPTKWYQALTTDHAPFLPRCRNLITYQLVTLGPESFRWAVQEKKQRLATQTTGTLDLLPPVPLREVVISSVTDIFAGEIGDIAFGFSETLSKFVVYERTLFHAESPLPYFRIGRNWNLPWLRYLNCRSFQRTIALSPDIFSGCPFLERVETFDNFYEYDPLAIEYGQPAALPRLRGLELHGHSALQFHPDTLHTAGNLESLQLTMRSFNNEVDHFIPEAGDTMTLHPGTVVEASTTTPQRPIWTWDWYLPRIMSIELSATFAYTFQFKMLIGCPNIAKISLTISSRIPEHRRRLTMADLEVTVSETEGEHAQPTLPQRIVLPTLRSVLLTGLWQFSDEWIHILLHHVAPNLAQFEESRCQGFTLGGLVEAAKGTRLEQVTLSREYTEADLDAVGMVPGANATFDRWWQGYSWGGGSGLGLGGHAPAKAAESVHKPLQTYFETILGVYVLHHENVEEVVDHAT</sequence>
<dbReference type="Proteomes" id="UP000696485">
    <property type="component" value="Unassembled WGS sequence"/>
</dbReference>
<dbReference type="SUPFAM" id="SSF52047">
    <property type="entry name" value="RNI-like"/>
    <property type="match status" value="1"/>
</dbReference>
<keyword evidence="2" id="KW-1185">Reference proteome</keyword>
<comment type="caution">
    <text evidence="1">The sequence shown here is derived from an EMBL/GenBank/DDBJ whole genome shotgun (WGS) entry which is preliminary data.</text>
</comment>